<accession>A0AA47N4C7</accession>
<dbReference type="AlphaFoldDB" id="A0AA47N4C7"/>
<organism evidence="2 3">
    <name type="scientific">Merluccius polli</name>
    <name type="common">Benguela hake</name>
    <name type="synonym">Merluccius cadenati</name>
    <dbReference type="NCBI Taxonomy" id="89951"/>
    <lineage>
        <taxon>Eukaryota</taxon>
        <taxon>Metazoa</taxon>
        <taxon>Chordata</taxon>
        <taxon>Craniata</taxon>
        <taxon>Vertebrata</taxon>
        <taxon>Euteleostomi</taxon>
        <taxon>Actinopterygii</taxon>
        <taxon>Neopterygii</taxon>
        <taxon>Teleostei</taxon>
        <taxon>Neoteleostei</taxon>
        <taxon>Acanthomorphata</taxon>
        <taxon>Zeiogadaria</taxon>
        <taxon>Gadariae</taxon>
        <taxon>Gadiformes</taxon>
        <taxon>Gadoidei</taxon>
        <taxon>Merlucciidae</taxon>
        <taxon>Merluccius</taxon>
    </lineage>
</organism>
<evidence type="ECO:0000256" key="1">
    <source>
        <dbReference type="SAM" id="MobiDB-lite"/>
    </source>
</evidence>
<feature type="compositionally biased region" description="Basic and acidic residues" evidence="1">
    <location>
        <begin position="123"/>
        <end position="132"/>
    </location>
</feature>
<sequence length="235" mass="25803">MWSVKPFETVIKANTNATDLMSTLLGSRLIPVAVRQSISDESGDFGGSAKRTSVLDSLGKASSKKPAKKAAVSAVPWWQDDDYDIAGGTGRAASPEPPPKPVPKPRTTKPAMHKLKQEAPQTEARRSDEDPRSVSQESLIHTRSSHSPPGDGKPNELSSCNETLRDSDSESWCSDEDGSSRRSFQKSSKTSQPIREEEEEEYLGKMAFSDEGREQGLWSIHCSWLLSWGLENITI</sequence>
<evidence type="ECO:0000313" key="2">
    <source>
        <dbReference type="EMBL" id="KAK0151397.1"/>
    </source>
</evidence>
<feature type="compositionally biased region" description="Polar residues" evidence="1">
    <location>
        <begin position="181"/>
        <end position="193"/>
    </location>
</feature>
<dbReference type="EMBL" id="JAOPHQ010001241">
    <property type="protein sequence ID" value="KAK0151397.1"/>
    <property type="molecule type" value="Genomic_DNA"/>
</dbReference>
<protein>
    <submittedName>
        <fullName evidence="2">Centrosomal protein</fullName>
    </submittedName>
</protein>
<comment type="caution">
    <text evidence="2">The sequence shown here is derived from an EMBL/GenBank/DDBJ whole genome shotgun (WGS) entry which is preliminary data.</text>
</comment>
<feature type="compositionally biased region" description="Pro residues" evidence="1">
    <location>
        <begin position="95"/>
        <end position="104"/>
    </location>
</feature>
<reference evidence="2" key="1">
    <citation type="journal article" date="2023" name="Front. Mar. Sci.">
        <title>A new Merluccius polli reference genome to investigate the effects of global change in West African waters.</title>
        <authorList>
            <person name="Mateo J.L."/>
            <person name="Blanco-Fernandez C."/>
            <person name="Garcia-Vazquez E."/>
            <person name="Machado-Schiaffino G."/>
        </authorList>
    </citation>
    <scope>NUCLEOTIDE SEQUENCE</scope>
    <source>
        <strain evidence="2">C29</strain>
        <tissue evidence="2">Fin</tissue>
    </source>
</reference>
<feature type="compositionally biased region" description="Polar residues" evidence="1">
    <location>
        <begin position="133"/>
        <end position="147"/>
    </location>
</feature>
<dbReference type="Proteomes" id="UP001174136">
    <property type="component" value="Unassembled WGS sequence"/>
</dbReference>
<evidence type="ECO:0000313" key="3">
    <source>
        <dbReference type="Proteomes" id="UP001174136"/>
    </source>
</evidence>
<gene>
    <name evidence="2" type="primary">cep162_6</name>
    <name evidence="2" type="ORF">N1851_007311</name>
</gene>
<feature type="region of interest" description="Disordered" evidence="1">
    <location>
        <begin position="58"/>
        <end position="201"/>
    </location>
</feature>
<keyword evidence="3" id="KW-1185">Reference proteome</keyword>
<proteinExistence type="predicted"/>
<name>A0AA47N4C7_MERPO</name>